<name>A0ACB8RPH7_9AGAM</name>
<evidence type="ECO:0000313" key="1">
    <source>
        <dbReference type="EMBL" id="KAI0045835.1"/>
    </source>
</evidence>
<gene>
    <name evidence="1" type="ORF">FA95DRAFT_1607421</name>
</gene>
<keyword evidence="2" id="KW-1185">Reference proteome</keyword>
<evidence type="ECO:0000313" key="2">
    <source>
        <dbReference type="Proteomes" id="UP000814033"/>
    </source>
</evidence>
<sequence length="386" mass="42522">MSRLLGRLNSRGLPVWFRPFSFRVYAWSFSCNVTKFEPAYLGAYSSLDTFIYRKLARRARHRRGLGAPVKGIARSLDVLSHGLAMSSRTTVQPLVGHRHIEPSTPLEPGTAPPTQFPTDAEAYARQPPPTTFGERVETPAVEPGKSVQDKLAKHASVAKEMGGRPALERCGSASVRLKPGNVKPGNALYFTVSRGVSTLGVRELRGAVRITYDDLGHRVKIDDGTRDWSLHTYLEKRFPLILETLQKITVNTYALVYERQGSDSSLKPVLQIQTLFTVFPWTLAPSYFDGDWTSGGGSCDDKSGVIAFFSSCLLQHIGDVAGVQPPASNTTTSSCWCEIERDAEHDWRRTDLMALAAEERICNDLTMDKEVFGLGDGAETGETALP</sequence>
<reference evidence="1" key="2">
    <citation type="journal article" date="2022" name="New Phytol.">
        <title>Evolutionary transition to the ectomycorrhizal habit in the genomes of a hyperdiverse lineage of mushroom-forming fungi.</title>
        <authorList>
            <person name="Looney B."/>
            <person name="Miyauchi S."/>
            <person name="Morin E."/>
            <person name="Drula E."/>
            <person name="Courty P.E."/>
            <person name="Kohler A."/>
            <person name="Kuo A."/>
            <person name="LaButti K."/>
            <person name="Pangilinan J."/>
            <person name="Lipzen A."/>
            <person name="Riley R."/>
            <person name="Andreopoulos W."/>
            <person name="He G."/>
            <person name="Johnson J."/>
            <person name="Nolan M."/>
            <person name="Tritt A."/>
            <person name="Barry K.W."/>
            <person name="Grigoriev I.V."/>
            <person name="Nagy L.G."/>
            <person name="Hibbett D."/>
            <person name="Henrissat B."/>
            <person name="Matheny P.B."/>
            <person name="Labbe J."/>
            <person name="Martin F.M."/>
        </authorList>
    </citation>
    <scope>NUCLEOTIDE SEQUENCE</scope>
    <source>
        <strain evidence="1">FP105234-sp</strain>
    </source>
</reference>
<reference evidence="1" key="1">
    <citation type="submission" date="2021-02" db="EMBL/GenBank/DDBJ databases">
        <authorList>
            <consortium name="DOE Joint Genome Institute"/>
            <person name="Ahrendt S."/>
            <person name="Looney B.P."/>
            <person name="Miyauchi S."/>
            <person name="Morin E."/>
            <person name="Drula E."/>
            <person name="Courty P.E."/>
            <person name="Chicoki N."/>
            <person name="Fauchery L."/>
            <person name="Kohler A."/>
            <person name="Kuo A."/>
            <person name="Labutti K."/>
            <person name="Pangilinan J."/>
            <person name="Lipzen A."/>
            <person name="Riley R."/>
            <person name="Andreopoulos W."/>
            <person name="He G."/>
            <person name="Johnson J."/>
            <person name="Barry K.W."/>
            <person name="Grigoriev I.V."/>
            <person name="Nagy L."/>
            <person name="Hibbett D."/>
            <person name="Henrissat B."/>
            <person name="Matheny P.B."/>
            <person name="Labbe J."/>
            <person name="Martin F."/>
        </authorList>
    </citation>
    <scope>NUCLEOTIDE SEQUENCE</scope>
    <source>
        <strain evidence="1">FP105234-sp</strain>
    </source>
</reference>
<dbReference type="Proteomes" id="UP000814033">
    <property type="component" value="Unassembled WGS sequence"/>
</dbReference>
<organism evidence="1 2">
    <name type="scientific">Auriscalpium vulgare</name>
    <dbReference type="NCBI Taxonomy" id="40419"/>
    <lineage>
        <taxon>Eukaryota</taxon>
        <taxon>Fungi</taxon>
        <taxon>Dikarya</taxon>
        <taxon>Basidiomycota</taxon>
        <taxon>Agaricomycotina</taxon>
        <taxon>Agaricomycetes</taxon>
        <taxon>Russulales</taxon>
        <taxon>Auriscalpiaceae</taxon>
        <taxon>Auriscalpium</taxon>
    </lineage>
</organism>
<protein>
    <submittedName>
        <fullName evidence="1">Uncharacterized protein</fullName>
    </submittedName>
</protein>
<accession>A0ACB8RPH7</accession>
<proteinExistence type="predicted"/>
<comment type="caution">
    <text evidence="1">The sequence shown here is derived from an EMBL/GenBank/DDBJ whole genome shotgun (WGS) entry which is preliminary data.</text>
</comment>
<dbReference type="EMBL" id="MU275941">
    <property type="protein sequence ID" value="KAI0045835.1"/>
    <property type="molecule type" value="Genomic_DNA"/>
</dbReference>